<comment type="caution">
    <text evidence="2">The sequence shown here is derived from an EMBL/GenBank/DDBJ whole genome shotgun (WGS) entry which is preliminary data.</text>
</comment>
<accession>A0A147GLA8</accession>
<evidence type="ECO:0000313" key="3">
    <source>
        <dbReference type="Proteomes" id="UP000072741"/>
    </source>
</evidence>
<reference evidence="2" key="1">
    <citation type="journal article" date="2016" name="Front. Microbiol.">
        <title>Genomic Resource of Rice Seed Associated Bacteria.</title>
        <authorList>
            <person name="Midha S."/>
            <person name="Bansal K."/>
            <person name="Sharma S."/>
            <person name="Kumar N."/>
            <person name="Patil P.P."/>
            <person name="Chaudhry V."/>
            <person name="Patil P.B."/>
        </authorList>
    </citation>
    <scope>NUCLEOTIDE SEQUENCE [LARGE SCALE GENOMIC DNA]</scope>
    <source>
        <strain evidence="2">NS331</strain>
    </source>
</reference>
<dbReference type="Pfam" id="PF05016">
    <property type="entry name" value="ParE_toxin"/>
    <property type="match status" value="1"/>
</dbReference>
<protein>
    <recommendedName>
        <fullName evidence="4">Plasmid stabilization system protein ParE</fullName>
    </recommendedName>
</protein>
<dbReference type="RefSeq" id="WP_058644472.1">
    <property type="nucleotide sequence ID" value="NZ_LDSL01000202.1"/>
</dbReference>
<sequence length="97" mass="11339">MPFEVHLEKPAQRDLRLAFEWYEAKQTGLGAELLRSVAALVELLSRDPQRFRRGLGAYRSAKLRRFPYALHYRIEGQHVHVLACVHFRQSPDRWPGA</sequence>
<dbReference type="OrthoDB" id="278204at2"/>
<evidence type="ECO:0000256" key="1">
    <source>
        <dbReference type="ARBA" id="ARBA00022649"/>
    </source>
</evidence>
<dbReference type="Proteomes" id="UP000072741">
    <property type="component" value="Unassembled WGS sequence"/>
</dbReference>
<dbReference type="EMBL" id="LDSL01000202">
    <property type="protein sequence ID" value="KTT13499.1"/>
    <property type="molecule type" value="Genomic_DNA"/>
</dbReference>
<keyword evidence="3" id="KW-1185">Reference proteome</keyword>
<gene>
    <name evidence="2" type="ORF">NS331_24225</name>
</gene>
<dbReference type="AlphaFoldDB" id="A0A147GLA8"/>
<evidence type="ECO:0000313" key="2">
    <source>
        <dbReference type="EMBL" id="KTT13499.1"/>
    </source>
</evidence>
<name>A0A147GLA8_9BURK</name>
<organism evidence="2 3">
    <name type="scientific">Pseudacidovorax intermedius</name>
    <dbReference type="NCBI Taxonomy" id="433924"/>
    <lineage>
        <taxon>Bacteria</taxon>
        <taxon>Pseudomonadati</taxon>
        <taxon>Pseudomonadota</taxon>
        <taxon>Betaproteobacteria</taxon>
        <taxon>Burkholderiales</taxon>
        <taxon>Comamonadaceae</taxon>
        <taxon>Pseudacidovorax</taxon>
    </lineage>
</organism>
<keyword evidence="1" id="KW-1277">Toxin-antitoxin system</keyword>
<dbReference type="InterPro" id="IPR035093">
    <property type="entry name" value="RelE/ParE_toxin_dom_sf"/>
</dbReference>
<dbReference type="Gene3D" id="3.30.2310.20">
    <property type="entry name" value="RelE-like"/>
    <property type="match status" value="1"/>
</dbReference>
<evidence type="ECO:0008006" key="4">
    <source>
        <dbReference type="Google" id="ProtNLM"/>
    </source>
</evidence>
<proteinExistence type="predicted"/>
<dbReference type="InterPro" id="IPR007712">
    <property type="entry name" value="RelE/ParE_toxin"/>
</dbReference>